<dbReference type="AlphaFoldDB" id="A0A316HGI7"/>
<keyword evidence="2" id="KW-1185">Reference proteome</keyword>
<gene>
    <name evidence="1" type="ORF">LX99_03157</name>
</gene>
<accession>A0A316HGI7</accession>
<evidence type="ECO:0000313" key="1">
    <source>
        <dbReference type="EMBL" id="PWK77345.1"/>
    </source>
</evidence>
<comment type="caution">
    <text evidence="1">The sequence shown here is derived from an EMBL/GenBank/DDBJ whole genome shotgun (WGS) entry which is preliminary data.</text>
</comment>
<reference evidence="1 2" key="1">
    <citation type="submission" date="2018-05" db="EMBL/GenBank/DDBJ databases">
        <title>Genomic Encyclopedia of Archaeal and Bacterial Type Strains, Phase II (KMG-II): from individual species to whole genera.</title>
        <authorList>
            <person name="Goeker M."/>
        </authorList>
    </citation>
    <scope>NUCLEOTIDE SEQUENCE [LARGE SCALE GENOMIC DNA]</scope>
    <source>
        <strain evidence="1 2">DSM 19975</strain>
    </source>
</reference>
<proteinExistence type="predicted"/>
<dbReference type="InterPro" id="IPR021272">
    <property type="entry name" value="DUF2851"/>
</dbReference>
<organism evidence="1 2">
    <name type="scientific">Mucilaginibacter oryzae</name>
    <dbReference type="NCBI Taxonomy" id="468058"/>
    <lineage>
        <taxon>Bacteria</taxon>
        <taxon>Pseudomonadati</taxon>
        <taxon>Bacteroidota</taxon>
        <taxon>Sphingobacteriia</taxon>
        <taxon>Sphingobacteriales</taxon>
        <taxon>Sphingobacteriaceae</taxon>
        <taxon>Mucilaginibacter</taxon>
    </lineage>
</organism>
<name>A0A316HGI7_9SPHI</name>
<dbReference type="Pfam" id="PF11013">
    <property type="entry name" value="DUF2851"/>
    <property type="match status" value="1"/>
</dbReference>
<dbReference type="RefSeq" id="WP_109608719.1">
    <property type="nucleotide sequence ID" value="NZ_QGHA01000005.1"/>
</dbReference>
<evidence type="ECO:0000313" key="2">
    <source>
        <dbReference type="Proteomes" id="UP000245678"/>
    </source>
</evidence>
<dbReference type="Proteomes" id="UP000245678">
    <property type="component" value="Unassembled WGS sequence"/>
</dbReference>
<protein>
    <submittedName>
        <fullName evidence="1">Uncharacterized protein DUF2851</fullName>
    </submittedName>
</protein>
<sequence length="428" mass="49116">MLITEDFLHYIWKFRLFERESLQTADGETLEIFSAGLHNSDSGPDFHNARIRIGETVWAGNVEVHLSASDWEKHGHTTDGAYDNVILHVVYRNDVPLFLANGRKVPTLELHNRISEALYQKYHKLVFGNQTFIPCENSIATVDGLTMQNWLTRVLVERMEKRSANVAAALALNKGDWEETFYQFLAANFGFKINALPFELMAKSLPQLTLAKNKNNPMQIEALVFGQAGFLDGVFKDEYPLKLQKEYAYLRKKYHLNPIENHLWKFMRLRPQNFPTIRLAQFAALIVQSNHLLSKILEIKEVKALRGLFTELKVNSYWDDHYRFDVASKPSSKNMGDGSVDILLLNTVALFLFSYGKLHQQQHYISRSLKLLENLPAEKNNIIAGFVNLDVKIETAFESQALLELKNNYCNYKKCLQCGVGNKILKLA</sequence>
<dbReference type="EMBL" id="QGHA01000005">
    <property type="protein sequence ID" value="PWK77345.1"/>
    <property type="molecule type" value="Genomic_DNA"/>
</dbReference>